<dbReference type="OrthoDB" id="9803892at2"/>
<protein>
    <recommendedName>
        <fullName evidence="1">NAD-dependent epimerase/dehydratase domain-containing protein</fullName>
    </recommendedName>
</protein>
<organism evidence="2 3">
    <name type="scientific">Paenibacillus athensensis</name>
    <dbReference type="NCBI Taxonomy" id="1967502"/>
    <lineage>
        <taxon>Bacteria</taxon>
        <taxon>Bacillati</taxon>
        <taxon>Bacillota</taxon>
        <taxon>Bacilli</taxon>
        <taxon>Bacillales</taxon>
        <taxon>Paenibacillaceae</taxon>
        <taxon>Paenibacillus</taxon>
    </lineage>
</organism>
<feature type="domain" description="NAD-dependent epimerase/dehydratase" evidence="1">
    <location>
        <begin position="3"/>
        <end position="225"/>
    </location>
</feature>
<dbReference type="PANTHER" id="PTHR48079:SF6">
    <property type="entry name" value="NAD(P)-BINDING DOMAIN-CONTAINING PROTEIN-RELATED"/>
    <property type="match status" value="1"/>
</dbReference>
<gene>
    <name evidence="2" type="ORF">B5M42_00615</name>
</gene>
<accession>A0A4Y8QBF7</accession>
<dbReference type="Pfam" id="PF01370">
    <property type="entry name" value="Epimerase"/>
    <property type="match status" value="1"/>
</dbReference>
<dbReference type="PANTHER" id="PTHR48079">
    <property type="entry name" value="PROTEIN YEEZ"/>
    <property type="match status" value="1"/>
</dbReference>
<dbReference type="GO" id="GO:0004029">
    <property type="term" value="F:aldehyde dehydrogenase (NAD+) activity"/>
    <property type="evidence" value="ECO:0007669"/>
    <property type="project" value="TreeGrafter"/>
</dbReference>
<name>A0A4Y8QBF7_9BACL</name>
<evidence type="ECO:0000313" key="3">
    <source>
        <dbReference type="Proteomes" id="UP000298246"/>
    </source>
</evidence>
<reference evidence="2 3" key="1">
    <citation type="submission" date="2017-03" db="EMBL/GenBank/DDBJ databases">
        <title>Isolation of Levoglucosan Utilizing Bacteria.</title>
        <authorList>
            <person name="Arya A.S."/>
        </authorList>
    </citation>
    <scope>NUCLEOTIDE SEQUENCE [LARGE SCALE GENOMIC DNA]</scope>
    <source>
        <strain evidence="2 3">MEC069</strain>
    </source>
</reference>
<dbReference type="AlphaFoldDB" id="A0A4Y8QBF7"/>
<dbReference type="InterPro" id="IPR036291">
    <property type="entry name" value="NAD(P)-bd_dom_sf"/>
</dbReference>
<evidence type="ECO:0000259" key="1">
    <source>
        <dbReference type="Pfam" id="PF01370"/>
    </source>
</evidence>
<dbReference type="InterPro" id="IPR051783">
    <property type="entry name" value="NAD(P)-dependent_oxidoreduct"/>
</dbReference>
<dbReference type="EMBL" id="MYFO01000001">
    <property type="protein sequence ID" value="TFE91776.1"/>
    <property type="molecule type" value="Genomic_DNA"/>
</dbReference>
<dbReference type="Gene3D" id="3.40.50.720">
    <property type="entry name" value="NAD(P)-binding Rossmann-like Domain"/>
    <property type="match status" value="1"/>
</dbReference>
<keyword evidence="3" id="KW-1185">Reference proteome</keyword>
<dbReference type="Proteomes" id="UP000298246">
    <property type="component" value="Unassembled WGS sequence"/>
</dbReference>
<dbReference type="SUPFAM" id="SSF51735">
    <property type="entry name" value="NAD(P)-binding Rossmann-fold domains"/>
    <property type="match status" value="1"/>
</dbReference>
<dbReference type="RefSeq" id="WP_134748619.1">
    <property type="nucleotide sequence ID" value="NZ_MYFO02000001.1"/>
</dbReference>
<evidence type="ECO:0000313" key="2">
    <source>
        <dbReference type="EMBL" id="TFE91776.1"/>
    </source>
</evidence>
<sequence>MRIFVTGASGNIGRAVVEELLRQHHEPVCLVRRDVMLPGCSLVYGDLAQARELDKELGKAEAVIHLASPRSTEREQVVAEDILGTGQLLDLWRRGPFVLASSQTVYGIPQEVLREGASTDPGSWYDLGKICNEHQLAMAAAQGAKGAAPKTGISLRIPLLYGTGKGRFNRQYLLYVYQHCKRNGVFYFDSEEGLETYGSSFIGEADCGRAFAAALDVQQSGVYNVASGFCTWKTLIEQINRWAGTRARWAVRRAGGPQPDEFRLPQSVSLLDTTRFNGIAKFAPADSVEAILEEYIGLDPYLERPGSRV</sequence>
<comment type="caution">
    <text evidence="2">The sequence shown here is derived from an EMBL/GenBank/DDBJ whole genome shotgun (WGS) entry which is preliminary data.</text>
</comment>
<proteinExistence type="predicted"/>
<dbReference type="GO" id="GO:0005737">
    <property type="term" value="C:cytoplasm"/>
    <property type="evidence" value="ECO:0007669"/>
    <property type="project" value="TreeGrafter"/>
</dbReference>
<dbReference type="InterPro" id="IPR001509">
    <property type="entry name" value="Epimerase_deHydtase"/>
</dbReference>